<feature type="domain" description="Putative metallopeptidase" evidence="2">
    <location>
        <begin position="5"/>
        <end position="222"/>
    </location>
</feature>
<evidence type="ECO:0000259" key="1">
    <source>
        <dbReference type="Pfam" id="PF09967"/>
    </source>
</evidence>
<dbReference type="InterPro" id="IPR018698">
    <property type="entry name" value="VWA-like_dom"/>
</dbReference>
<evidence type="ECO:0000259" key="2">
    <source>
        <dbReference type="Pfam" id="PF13203"/>
    </source>
</evidence>
<dbReference type="InterPro" id="IPR025154">
    <property type="entry name" value="Put_metallopeptidase_dom"/>
</dbReference>
<organism evidence="3">
    <name type="scientific">marine sediment metagenome</name>
    <dbReference type="NCBI Taxonomy" id="412755"/>
    <lineage>
        <taxon>unclassified sequences</taxon>
        <taxon>metagenomes</taxon>
        <taxon>ecological metagenomes</taxon>
    </lineage>
</organism>
<protein>
    <recommendedName>
        <fullName evidence="4">Metallopeptidase domain-containing protein</fullName>
    </recommendedName>
</protein>
<feature type="domain" description="VWA-like" evidence="1">
    <location>
        <begin position="257"/>
        <end position="369"/>
    </location>
</feature>
<comment type="caution">
    <text evidence="3">The sequence shown here is derived from an EMBL/GenBank/DDBJ whole genome shotgun (WGS) entry which is preliminary data.</text>
</comment>
<name>A0A0F9F7X4_9ZZZZ</name>
<sequence length="382" mass="42314">RRGVCKAIPAFDAILFAATYEEDESISTIGINNNTLKIKVNPKFMATCEEADATFILAHEAAHFLCDHLRRGQAMKRQEGDDYRHDLYSTAAEYAVNALVESLSSWSTPSGGVQPKEKWKMLSTEEIYKELKKDPANKLPPVLCLCGGDGKGDGKPQTGVAQMIAEQTREAATKTLQEGLGGQKPGDQVGELRKLLLDRLGLLKPPDWRRKLARYLTALDTNCKHFDPRSIYRRALCDGRNMVLPNLASESIARCFALSLDNSGSVCDEMFTQILGTVHSATQQLGFKELYVYHFTCAIIKRLRLTTASQITKLSREGSGGTDIHEVDRQAKKDACMFNIIVTDGYVEWLTSYAVPTLVVLTVEDVQPPPKVHNLIGHVLVS</sequence>
<proteinExistence type="predicted"/>
<dbReference type="EMBL" id="LAZR01031592">
    <property type="protein sequence ID" value="KKL53310.1"/>
    <property type="molecule type" value="Genomic_DNA"/>
</dbReference>
<dbReference type="PANTHER" id="PTHR38730:SF1">
    <property type="entry name" value="SLL7028 PROTEIN"/>
    <property type="match status" value="1"/>
</dbReference>
<dbReference type="Pfam" id="PF09967">
    <property type="entry name" value="DUF2201"/>
    <property type="match status" value="1"/>
</dbReference>
<dbReference type="Pfam" id="PF13203">
    <property type="entry name" value="DUF2201_N"/>
    <property type="match status" value="1"/>
</dbReference>
<dbReference type="AlphaFoldDB" id="A0A0F9F7X4"/>
<feature type="non-terminal residue" evidence="3">
    <location>
        <position position="1"/>
    </location>
</feature>
<evidence type="ECO:0008006" key="4">
    <source>
        <dbReference type="Google" id="ProtNLM"/>
    </source>
</evidence>
<evidence type="ECO:0000313" key="3">
    <source>
        <dbReference type="EMBL" id="KKL53310.1"/>
    </source>
</evidence>
<reference evidence="3" key="1">
    <citation type="journal article" date="2015" name="Nature">
        <title>Complex archaea that bridge the gap between prokaryotes and eukaryotes.</title>
        <authorList>
            <person name="Spang A."/>
            <person name="Saw J.H."/>
            <person name="Jorgensen S.L."/>
            <person name="Zaremba-Niedzwiedzka K."/>
            <person name="Martijn J."/>
            <person name="Lind A.E."/>
            <person name="van Eijk R."/>
            <person name="Schleper C."/>
            <person name="Guy L."/>
            <person name="Ettema T.J."/>
        </authorList>
    </citation>
    <scope>NUCLEOTIDE SEQUENCE</scope>
</reference>
<gene>
    <name evidence="3" type="ORF">LCGC14_2276700</name>
</gene>
<dbReference type="PANTHER" id="PTHR38730">
    <property type="entry name" value="SLL7028 PROTEIN"/>
    <property type="match status" value="1"/>
</dbReference>
<accession>A0A0F9F7X4</accession>